<dbReference type="PANTHER" id="PTHR30445:SF9">
    <property type="match status" value="1"/>
</dbReference>
<evidence type="ECO:0000256" key="1">
    <source>
        <dbReference type="ARBA" id="ARBA00004651"/>
    </source>
</evidence>
<keyword evidence="3" id="KW-0813">Transport</keyword>
<comment type="subcellular location">
    <subcellularLocation>
        <location evidence="1">Cell membrane</location>
        <topology evidence="1">Multi-pass membrane protein</topology>
    </subcellularLocation>
</comment>
<keyword evidence="4" id="KW-1003">Cell membrane</keyword>
<evidence type="ECO:0000256" key="2">
    <source>
        <dbReference type="ARBA" id="ARBA00009854"/>
    </source>
</evidence>
<reference evidence="10 11" key="1">
    <citation type="submission" date="2017-05" db="EMBL/GenBank/DDBJ databases">
        <title>Complete and WGS of Bordetella genogroups.</title>
        <authorList>
            <person name="Spilker T."/>
            <person name="LiPuma J."/>
        </authorList>
    </citation>
    <scope>NUCLEOTIDE SEQUENCE [LARGE SCALE GENOMIC DNA]</scope>
    <source>
        <strain evidence="10 11">AU10456</strain>
    </source>
</reference>
<protein>
    <submittedName>
        <fullName evidence="10">Aspartate-alanine antiporter</fullName>
    </submittedName>
</protein>
<evidence type="ECO:0000256" key="4">
    <source>
        <dbReference type="ARBA" id="ARBA00022475"/>
    </source>
</evidence>
<dbReference type="GO" id="GO:0008324">
    <property type="term" value="F:monoatomic cation transmembrane transporter activity"/>
    <property type="evidence" value="ECO:0007669"/>
    <property type="project" value="InterPro"/>
</dbReference>
<sequence length="569" mass="58520">MRDLSCSVGFFNSVPIAIVFLAVGLGFLVGRLRIGPVELGGVCGTLIVALLLGQTGCQASFQVKDIAFALFIFAMGYSGGPGFFANLNRSSLRFMVLPLVEAVLVLSIALMAARLFGFDPGTTAGLAAGAATESAVVGTASEALRHLGLNAAQVQQMEANIAIAYSLTYLVGMISIVIFTSQVAPVLLGIDLRKASKALEEKLGGVPDKDEDNLPALPRLVGRTHLVREADGRDVGAIEAELGGRTVITRILRNGEAVPASRAETLRSGDIVVVLGLRGFALRANALVGPEIDIPAAHAEALNLREKQVVVNRKRVNGQTLAELGRRAEANAAARGVFLVNLERGGLDLPILPSTTVQYGDVVTLVGTDPELGEAAQRLGGELRRDGMTDLVFLSAGILAGLLIGSLAVTLGGIPLSLGSGGGALVSGLICGWIAAKRPGVGHIPAPALSLLKELGLAIFIACVGLSAGPQAITLLKEHGLVLPLLGLLVSLGPACASLWIGHKILKIEGPLLLGAIAGQHVSTPTVSAVIAKAGSPIPLLGYTVTYAIANVLLPVLGPLIVALAYHAS</sequence>
<dbReference type="InterPro" id="IPR036721">
    <property type="entry name" value="RCK_C_sf"/>
</dbReference>
<dbReference type="PROSITE" id="PS51202">
    <property type="entry name" value="RCK_C"/>
    <property type="match status" value="2"/>
</dbReference>
<comment type="caution">
    <text evidence="10">The sequence shown here is derived from an EMBL/GenBank/DDBJ whole genome shotgun (WGS) entry which is preliminary data.</text>
</comment>
<dbReference type="RefSeq" id="WP_094800971.1">
    <property type="nucleotide sequence ID" value="NZ_NEVP01000008.1"/>
</dbReference>
<dbReference type="InterPro" id="IPR022457">
    <property type="entry name" value="Asp_Ala_antiprt"/>
</dbReference>
<keyword evidence="7 8" id="KW-0472">Membrane</keyword>
<feature type="domain" description="RCK C-terminal" evidence="9">
    <location>
        <begin position="209"/>
        <end position="291"/>
    </location>
</feature>
<dbReference type="InterPro" id="IPR006037">
    <property type="entry name" value="RCK_C"/>
</dbReference>
<feature type="transmembrane region" description="Helical" evidence="8">
    <location>
        <begin position="417"/>
        <end position="436"/>
    </location>
</feature>
<gene>
    <name evidence="10" type="ORF">CAL25_14175</name>
</gene>
<dbReference type="AlphaFoldDB" id="A0A261THS0"/>
<comment type="similarity">
    <text evidence="2">Belongs to the AAE transporter (TC 2.A.81) family.</text>
</comment>
<keyword evidence="5 8" id="KW-0812">Transmembrane</keyword>
<evidence type="ECO:0000256" key="3">
    <source>
        <dbReference type="ARBA" id="ARBA00022448"/>
    </source>
</evidence>
<dbReference type="Pfam" id="PF06826">
    <property type="entry name" value="Asp-Al_Ex"/>
    <property type="match status" value="2"/>
</dbReference>
<feature type="transmembrane region" description="Helical" evidence="8">
    <location>
        <begin position="12"/>
        <end position="30"/>
    </location>
</feature>
<dbReference type="GO" id="GO:0006813">
    <property type="term" value="P:potassium ion transport"/>
    <property type="evidence" value="ECO:0007669"/>
    <property type="project" value="InterPro"/>
</dbReference>
<feature type="transmembrane region" description="Helical" evidence="8">
    <location>
        <begin position="37"/>
        <end position="54"/>
    </location>
</feature>
<dbReference type="NCBIfam" id="TIGR03802">
    <property type="entry name" value="Asp_Ala_antiprt"/>
    <property type="match status" value="1"/>
</dbReference>
<dbReference type="InterPro" id="IPR050144">
    <property type="entry name" value="AAE_transporter"/>
</dbReference>
<dbReference type="EMBL" id="NEVP01000008">
    <property type="protein sequence ID" value="OZI49184.1"/>
    <property type="molecule type" value="Genomic_DNA"/>
</dbReference>
<evidence type="ECO:0000313" key="10">
    <source>
        <dbReference type="EMBL" id="OZI49184.1"/>
    </source>
</evidence>
<dbReference type="InterPro" id="IPR006512">
    <property type="entry name" value="YidE_YbjL"/>
</dbReference>
<dbReference type="OrthoDB" id="8611026at2"/>
<feature type="transmembrane region" description="Helical" evidence="8">
    <location>
        <begin position="481"/>
        <end position="500"/>
    </location>
</feature>
<evidence type="ECO:0000259" key="9">
    <source>
        <dbReference type="PROSITE" id="PS51202"/>
    </source>
</evidence>
<feature type="domain" description="RCK C-terminal" evidence="9">
    <location>
        <begin position="292"/>
        <end position="382"/>
    </location>
</feature>
<proteinExistence type="inferred from homology"/>
<name>A0A261THS0_9BORD</name>
<dbReference type="SUPFAM" id="SSF116726">
    <property type="entry name" value="TrkA C-terminal domain-like"/>
    <property type="match status" value="1"/>
</dbReference>
<dbReference type="NCBIfam" id="TIGR01625">
    <property type="entry name" value="YidE_YbjL_dupl"/>
    <property type="match status" value="1"/>
</dbReference>
<dbReference type="PANTHER" id="PTHR30445">
    <property type="entry name" value="K(+)_H(+) ANTIPORTER SUBUNIT KHTT"/>
    <property type="match status" value="1"/>
</dbReference>
<evidence type="ECO:0000256" key="8">
    <source>
        <dbReference type="SAM" id="Phobius"/>
    </source>
</evidence>
<feature type="transmembrane region" description="Helical" evidence="8">
    <location>
        <begin position="391"/>
        <end position="411"/>
    </location>
</feature>
<evidence type="ECO:0000256" key="6">
    <source>
        <dbReference type="ARBA" id="ARBA00022989"/>
    </source>
</evidence>
<evidence type="ECO:0000313" key="11">
    <source>
        <dbReference type="Proteomes" id="UP000216913"/>
    </source>
</evidence>
<organism evidence="10 11">
    <name type="scientific">Bordetella genomosp. 5</name>
    <dbReference type="NCBI Taxonomy" id="1395608"/>
    <lineage>
        <taxon>Bacteria</taxon>
        <taxon>Pseudomonadati</taxon>
        <taxon>Pseudomonadota</taxon>
        <taxon>Betaproteobacteria</taxon>
        <taxon>Burkholderiales</taxon>
        <taxon>Alcaligenaceae</taxon>
        <taxon>Bordetella</taxon>
    </lineage>
</organism>
<feature type="transmembrane region" description="Helical" evidence="8">
    <location>
        <begin position="448"/>
        <end position="469"/>
    </location>
</feature>
<accession>A0A261THS0</accession>
<keyword evidence="6 8" id="KW-1133">Transmembrane helix</keyword>
<feature type="transmembrane region" description="Helical" evidence="8">
    <location>
        <begin position="167"/>
        <end position="190"/>
    </location>
</feature>
<feature type="transmembrane region" description="Helical" evidence="8">
    <location>
        <begin position="544"/>
        <end position="566"/>
    </location>
</feature>
<evidence type="ECO:0000256" key="7">
    <source>
        <dbReference type="ARBA" id="ARBA00023136"/>
    </source>
</evidence>
<dbReference type="GO" id="GO:0005886">
    <property type="term" value="C:plasma membrane"/>
    <property type="evidence" value="ECO:0007669"/>
    <property type="project" value="UniProtKB-SubCell"/>
</dbReference>
<dbReference type="Proteomes" id="UP000216913">
    <property type="component" value="Unassembled WGS sequence"/>
</dbReference>
<feature type="transmembrane region" description="Helical" evidence="8">
    <location>
        <begin position="94"/>
        <end position="116"/>
    </location>
</feature>
<keyword evidence="11" id="KW-1185">Reference proteome</keyword>
<feature type="transmembrane region" description="Helical" evidence="8">
    <location>
        <begin position="66"/>
        <end position="87"/>
    </location>
</feature>
<evidence type="ECO:0000256" key="5">
    <source>
        <dbReference type="ARBA" id="ARBA00022692"/>
    </source>
</evidence>